<dbReference type="EC" id="4.2.1.44" evidence="2"/>
<dbReference type="InterPro" id="IPR050312">
    <property type="entry name" value="IolE/XylAMocC-like"/>
</dbReference>
<dbReference type="GO" id="GO:0050114">
    <property type="term" value="F:myo-inosose-2 dehydratase activity"/>
    <property type="evidence" value="ECO:0007669"/>
    <property type="project" value="UniProtKB-EC"/>
</dbReference>
<feature type="domain" description="Xylose isomerase-like TIM barrel" evidence="1">
    <location>
        <begin position="31"/>
        <end position="276"/>
    </location>
</feature>
<dbReference type="RefSeq" id="WP_320502153.1">
    <property type="nucleotide sequence ID" value="NZ_JAXCLX010000003.1"/>
</dbReference>
<evidence type="ECO:0000313" key="3">
    <source>
        <dbReference type="Proteomes" id="UP001271769"/>
    </source>
</evidence>
<dbReference type="Gene3D" id="3.20.20.150">
    <property type="entry name" value="Divalent-metal-dependent TIM barrel enzymes"/>
    <property type="match status" value="1"/>
</dbReference>
<gene>
    <name evidence="2" type="primary">iolE</name>
    <name evidence="2" type="ORF">SMD31_17190</name>
</gene>
<protein>
    <submittedName>
        <fullName evidence="2">Myo-inosose-2 dehydratase</fullName>
        <ecNumber evidence="2">4.2.1.44</ecNumber>
    </submittedName>
</protein>
<evidence type="ECO:0000259" key="1">
    <source>
        <dbReference type="Pfam" id="PF01261"/>
    </source>
</evidence>
<dbReference type="InterPro" id="IPR013022">
    <property type="entry name" value="Xyl_isomerase-like_TIM-brl"/>
</dbReference>
<sequence length="300" mass="32873">MTVTLGINPIGWTNDCMGWLGDLIPLNTLLSEAREAGFSGVELGRKYPKQPKKLKALLDRHDLKLVSGWYSARLLARDTKEEIAAMQDHLALMKGCGAKVMVFAETTNDIVLNVGAGFSQRPKVSSAADWKKLGIRMTEVADYMLGHGVQMAVHHHMGTPIESQQDVDRLMENTGYEVGLLLDTGHMTVAGGDPVAVAKKHASRIKHVHCKDVRRYALEACRRRDTSFSEAVLCGLFTAPGDGIVDYGKILGILAKAKYKGWLVQEAEQDPRLFNPKIYAELGNAHLRATAKAAKLKVVG</sequence>
<dbReference type="Pfam" id="PF01261">
    <property type="entry name" value="AP_endonuc_2"/>
    <property type="match status" value="1"/>
</dbReference>
<dbReference type="InterPro" id="IPR030823">
    <property type="entry name" value="IolE/MocC"/>
</dbReference>
<dbReference type="PANTHER" id="PTHR12110:SF41">
    <property type="entry name" value="INOSOSE DEHYDRATASE"/>
    <property type="match status" value="1"/>
</dbReference>
<dbReference type="PANTHER" id="PTHR12110">
    <property type="entry name" value="HYDROXYPYRUVATE ISOMERASE"/>
    <property type="match status" value="1"/>
</dbReference>
<proteinExistence type="predicted"/>
<dbReference type="SUPFAM" id="SSF51658">
    <property type="entry name" value="Xylose isomerase-like"/>
    <property type="match status" value="1"/>
</dbReference>
<keyword evidence="3" id="KW-1185">Reference proteome</keyword>
<comment type="caution">
    <text evidence="2">The sequence shown here is derived from an EMBL/GenBank/DDBJ whole genome shotgun (WGS) entry which is preliminary data.</text>
</comment>
<dbReference type="NCBIfam" id="TIGR04379">
    <property type="entry name" value="myo_inos_iolE"/>
    <property type="match status" value="1"/>
</dbReference>
<organism evidence="2 3">
    <name type="scientific">Dongia rigui</name>
    <dbReference type="NCBI Taxonomy" id="940149"/>
    <lineage>
        <taxon>Bacteria</taxon>
        <taxon>Pseudomonadati</taxon>
        <taxon>Pseudomonadota</taxon>
        <taxon>Alphaproteobacteria</taxon>
        <taxon>Rhodospirillales</taxon>
        <taxon>Dongiaceae</taxon>
        <taxon>Dongia</taxon>
    </lineage>
</organism>
<dbReference type="Proteomes" id="UP001271769">
    <property type="component" value="Unassembled WGS sequence"/>
</dbReference>
<keyword evidence="2" id="KW-0456">Lyase</keyword>
<evidence type="ECO:0000313" key="2">
    <source>
        <dbReference type="EMBL" id="MDY0873679.1"/>
    </source>
</evidence>
<dbReference type="EMBL" id="JAXCLX010000003">
    <property type="protein sequence ID" value="MDY0873679.1"/>
    <property type="molecule type" value="Genomic_DNA"/>
</dbReference>
<dbReference type="InterPro" id="IPR036237">
    <property type="entry name" value="Xyl_isomerase-like_sf"/>
</dbReference>
<reference evidence="2 3" key="1">
    <citation type="journal article" date="2013" name="Antonie Van Leeuwenhoek">
        <title>Dongia rigui sp. nov., isolated from freshwater of a large wetland in Korea.</title>
        <authorList>
            <person name="Baik K.S."/>
            <person name="Hwang Y.M."/>
            <person name="Choi J.S."/>
            <person name="Kwon J."/>
            <person name="Seong C.N."/>
        </authorList>
    </citation>
    <scope>NUCLEOTIDE SEQUENCE [LARGE SCALE GENOMIC DNA]</scope>
    <source>
        <strain evidence="2 3">04SU4-P</strain>
    </source>
</reference>
<accession>A0ABU5E3B4</accession>
<name>A0ABU5E3B4_9PROT</name>